<evidence type="ECO:0000256" key="2">
    <source>
        <dbReference type="ARBA" id="ARBA00022630"/>
    </source>
</evidence>
<dbReference type="PRINTS" id="PR00368">
    <property type="entry name" value="FADPNR"/>
</dbReference>
<evidence type="ECO:0000313" key="7">
    <source>
        <dbReference type="Proteomes" id="UP001597101"/>
    </source>
</evidence>
<dbReference type="EMBL" id="JBHTJV010000002">
    <property type="protein sequence ID" value="MFD0915381.1"/>
    <property type="molecule type" value="Genomic_DNA"/>
</dbReference>
<keyword evidence="4 6" id="KW-0560">Oxidoreductase</keyword>
<dbReference type="GO" id="GO:0016491">
    <property type="term" value="F:oxidoreductase activity"/>
    <property type="evidence" value="ECO:0007669"/>
    <property type="project" value="UniProtKB-KW"/>
</dbReference>
<protein>
    <submittedName>
        <fullName evidence="6">NAD(P)/FAD-dependent oxidoreductase</fullName>
        <ecNumber evidence="6">1.6.5.-</ecNumber>
    </submittedName>
</protein>
<feature type="domain" description="FAD/NAD(P)-binding" evidence="5">
    <location>
        <begin position="6"/>
        <end position="284"/>
    </location>
</feature>
<comment type="similarity">
    <text evidence="1">Belongs to the FAD-dependent oxidoreductase family.</text>
</comment>
<proteinExistence type="inferred from homology"/>
<dbReference type="PANTHER" id="PTHR43735:SF3">
    <property type="entry name" value="FERROPTOSIS SUPPRESSOR PROTEIN 1"/>
    <property type="match status" value="1"/>
</dbReference>
<comment type="caution">
    <text evidence="6">The sequence shown here is derived from an EMBL/GenBank/DDBJ whole genome shotgun (WGS) entry which is preliminary data.</text>
</comment>
<evidence type="ECO:0000259" key="5">
    <source>
        <dbReference type="Pfam" id="PF07992"/>
    </source>
</evidence>
<dbReference type="PANTHER" id="PTHR43735">
    <property type="entry name" value="APOPTOSIS-INDUCING FACTOR 1"/>
    <property type="match status" value="1"/>
</dbReference>
<evidence type="ECO:0000313" key="6">
    <source>
        <dbReference type="EMBL" id="MFD0915381.1"/>
    </source>
</evidence>
<keyword evidence="2" id="KW-0285">Flavoprotein</keyword>
<dbReference type="Pfam" id="PF07992">
    <property type="entry name" value="Pyr_redox_2"/>
    <property type="match status" value="1"/>
</dbReference>
<organism evidence="6 7">
    <name type="scientific">Pseudahrensia aquimaris</name>
    <dbReference type="NCBI Taxonomy" id="744461"/>
    <lineage>
        <taxon>Bacteria</taxon>
        <taxon>Pseudomonadati</taxon>
        <taxon>Pseudomonadota</taxon>
        <taxon>Alphaproteobacteria</taxon>
        <taxon>Hyphomicrobiales</taxon>
        <taxon>Ahrensiaceae</taxon>
        <taxon>Pseudahrensia</taxon>
    </lineage>
</organism>
<reference evidence="7" key="1">
    <citation type="journal article" date="2019" name="Int. J. Syst. Evol. Microbiol.">
        <title>The Global Catalogue of Microorganisms (GCM) 10K type strain sequencing project: providing services to taxonomists for standard genome sequencing and annotation.</title>
        <authorList>
            <consortium name="The Broad Institute Genomics Platform"/>
            <consortium name="The Broad Institute Genome Sequencing Center for Infectious Disease"/>
            <person name="Wu L."/>
            <person name="Ma J."/>
        </authorList>
    </citation>
    <scope>NUCLEOTIDE SEQUENCE [LARGE SCALE GENOMIC DNA]</scope>
    <source>
        <strain evidence="7">CCUG 60023</strain>
    </source>
</reference>
<name>A0ABW3FA89_9HYPH</name>
<dbReference type="EC" id="1.6.5.-" evidence="6"/>
<keyword evidence="3" id="KW-0274">FAD</keyword>
<dbReference type="Gene3D" id="3.50.50.100">
    <property type="match status" value="1"/>
</dbReference>
<accession>A0ABW3FA89</accession>
<keyword evidence="7" id="KW-1185">Reference proteome</keyword>
<dbReference type="PRINTS" id="PR00469">
    <property type="entry name" value="PNDRDTASEII"/>
</dbReference>
<evidence type="ECO:0000256" key="4">
    <source>
        <dbReference type="ARBA" id="ARBA00023002"/>
    </source>
</evidence>
<dbReference type="InterPro" id="IPR023753">
    <property type="entry name" value="FAD/NAD-binding_dom"/>
</dbReference>
<dbReference type="InterPro" id="IPR036188">
    <property type="entry name" value="FAD/NAD-bd_sf"/>
</dbReference>
<gene>
    <name evidence="6" type="ORF">ACFQ14_03075</name>
</gene>
<evidence type="ECO:0000256" key="3">
    <source>
        <dbReference type="ARBA" id="ARBA00022827"/>
    </source>
</evidence>
<dbReference type="SUPFAM" id="SSF51905">
    <property type="entry name" value="FAD/NAD(P)-binding domain"/>
    <property type="match status" value="1"/>
</dbReference>
<dbReference type="Proteomes" id="UP001597101">
    <property type="component" value="Unassembled WGS sequence"/>
</dbReference>
<sequence>MSQNPKVIIIGGGYGGLRTAASLKDQADVTVIDRNDYFHHKAAALRGLVARGWSERIYVDFTDIGMDATFLQAEVAQIDPQNRAITLTDGTAIPFDYLVIATGSTTKLPTEQFGLSGATAHDRIGQAMQTYTKAKRVIIVGDGPVGVEMAGEYRDLSPNIEITLVSSAKAPMATVGNETFSARVTDLLERQKVKRIGGRMVEEIGANHVTLNNGERLEADIIVQAVGITPNTEWIKSFAPDWLDERGQVRVGLSLNVIGQDHIFALGDCSDIAEPKMLKMADNQGKYLASAIMACQNGQASQPYERFAKKLTILPFGAKDGVALLPIGKEGTVVWRPLGRFMVVKRKGMQLLSNMFPGSYV</sequence>
<dbReference type="RefSeq" id="WP_377211226.1">
    <property type="nucleotide sequence ID" value="NZ_JBHTJV010000002.1"/>
</dbReference>
<evidence type="ECO:0000256" key="1">
    <source>
        <dbReference type="ARBA" id="ARBA00006442"/>
    </source>
</evidence>